<feature type="non-terminal residue" evidence="4">
    <location>
        <position position="124"/>
    </location>
</feature>
<dbReference type="Gene3D" id="3.20.20.10">
    <property type="entry name" value="Alanine racemase"/>
    <property type="match status" value="1"/>
</dbReference>
<dbReference type="Pfam" id="PF00278">
    <property type="entry name" value="Orn_DAP_Arg_deC"/>
    <property type="match status" value="1"/>
</dbReference>
<proteinExistence type="predicted"/>
<feature type="domain" description="Orn/DAP/Arg decarboxylase 2 C-terminal" evidence="3">
    <location>
        <begin position="22"/>
        <end position="113"/>
    </location>
</feature>
<dbReference type="InterPro" id="IPR000183">
    <property type="entry name" value="Orn/DAP/Arg_de-COase"/>
</dbReference>
<feature type="non-terminal residue" evidence="4">
    <location>
        <position position="1"/>
    </location>
</feature>
<dbReference type="InterPro" id="IPR022643">
    <property type="entry name" value="De-COase2_C"/>
</dbReference>
<dbReference type="EMBL" id="BARU01005018">
    <property type="protein sequence ID" value="GAH25795.1"/>
    <property type="molecule type" value="Genomic_DNA"/>
</dbReference>
<sequence>IKKSNLGIKTIAMEPGKYLVGDAGVLLVKVEYLKKSYDNLFACVNAGTFNAVPRPAIYSGAYHHIVNCSHINYGKKELITVAGNLCETGDVFGKEIEMPVPKRGDILAVLCTGAYCKSMASNFN</sequence>
<gene>
    <name evidence="4" type="ORF">S03H2_09692</name>
</gene>
<dbReference type="PANTHER" id="PTHR43727">
    <property type="entry name" value="DIAMINOPIMELATE DECARBOXYLASE"/>
    <property type="match status" value="1"/>
</dbReference>
<dbReference type="GO" id="GO:0009089">
    <property type="term" value="P:lysine biosynthetic process via diaminopimelate"/>
    <property type="evidence" value="ECO:0007669"/>
    <property type="project" value="TreeGrafter"/>
</dbReference>
<evidence type="ECO:0000259" key="3">
    <source>
        <dbReference type="Pfam" id="PF00278"/>
    </source>
</evidence>
<keyword evidence="2" id="KW-0663">Pyridoxal phosphate</keyword>
<comment type="caution">
    <text evidence="4">The sequence shown here is derived from an EMBL/GenBank/DDBJ whole genome shotgun (WGS) entry which is preliminary data.</text>
</comment>
<dbReference type="Gene3D" id="2.40.37.10">
    <property type="entry name" value="Lyase, Ornithine Decarboxylase, Chain A, domain 1"/>
    <property type="match status" value="1"/>
</dbReference>
<dbReference type="InterPro" id="IPR009006">
    <property type="entry name" value="Ala_racemase/Decarboxylase_C"/>
</dbReference>
<organism evidence="4">
    <name type="scientific">marine sediment metagenome</name>
    <dbReference type="NCBI Taxonomy" id="412755"/>
    <lineage>
        <taxon>unclassified sequences</taxon>
        <taxon>metagenomes</taxon>
        <taxon>ecological metagenomes</taxon>
    </lineage>
</organism>
<name>X1EZM3_9ZZZZ</name>
<dbReference type="InterPro" id="IPR029066">
    <property type="entry name" value="PLP-binding_barrel"/>
</dbReference>
<dbReference type="PANTHER" id="PTHR43727:SF2">
    <property type="entry name" value="GROUP IV DECARBOXYLASE"/>
    <property type="match status" value="1"/>
</dbReference>
<accession>X1EZM3</accession>
<protein>
    <recommendedName>
        <fullName evidence="3">Orn/DAP/Arg decarboxylase 2 C-terminal domain-containing protein</fullName>
    </recommendedName>
</protein>
<evidence type="ECO:0000256" key="2">
    <source>
        <dbReference type="ARBA" id="ARBA00022898"/>
    </source>
</evidence>
<dbReference type="SUPFAM" id="SSF50621">
    <property type="entry name" value="Alanine racemase C-terminal domain-like"/>
    <property type="match status" value="1"/>
</dbReference>
<evidence type="ECO:0000313" key="4">
    <source>
        <dbReference type="EMBL" id="GAH25795.1"/>
    </source>
</evidence>
<reference evidence="4" key="1">
    <citation type="journal article" date="2014" name="Front. Microbiol.">
        <title>High frequency of phylogenetically diverse reductive dehalogenase-homologous genes in deep subseafloor sedimentary metagenomes.</title>
        <authorList>
            <person name="Kawai M."/>
            <person name="Futagami T."/>
            <person name="Toyoda A."/>
            <person name="Takaki Y."/>
            <person name="Nishi S."/>
            <person name="Hori S."/>
            <person name="Arai W."/>
            <person name="Tsubouchi T."/>
            <person name="Morono Y."/>
            <person name="Uchiyama I."/>
            <person name="Ito T."/>
            <person name="Fujiyama A."/>
            <person name="Inagaki F."/>
            <person name="Takami H."/>
        </authorList>
    </citation>
    <scope>NUCLEOTIDE SEQUENCE</scope>
    <source>
        <strain evidence="4">Expedition CK06-06</strain>
    </source>
</reference>
<dbReference type="AlphaFoldDB" id="X1EZM3"/>
<comment type="cofactor">
    <cofactor evidence="1">
        <name>pyridoxal 5'-phosphate</name>
        <dbReference type="ChEBI" id="CHEBI:597326"/>
    </cofactor>
</comment>
<dbReference type="PRINTS" id="PR01179">
    <property type="entry name" value="ODADCRBXLASE"/>
</dbReference>
<dbReference type="GO" id="GO:0008836">
    <property type="term" value="F:diaminopimelate decarboxylase activity"/>
    <property type="evidence" value="ECO:0007669"/>
    <property type="project" value="TreeGrafter"/>
</dbReference>
<evidence type="ECO:0000256" key="1">
    <source>
        <dbReference type="ARBA" id="ARBA00001933"/>
    </source>
</evidence>